<accession>A0ABX4MIM6</accession>
<dbReference type="Proteomes" id="UP000230981">
    <property type="component" value="Unassembled WGS sequence"/>
</dbReference>
<sequence length="120" mass="14300">MVVQKERTCDREHKGQRVGSDNKRYSSRRKQYLVNKRILEYGFKRRNNGGHIIKTISLSPLNKRLLSNCKYSIKSLRAMFDINDLYYIKLLDVEINVTELMLEWDMASDNAMLKITNLWR</sequence>
<protein>
    <submittedName>
        <fullName evidence="2">50S ribosomal protein L15</fullName>
    </submittedName>
</protein>
<gene>
    <name evidence="2" type="primary">rplO</name>
    <name evidence="2" type="ORF">magtdc_288</name>
</gene>
<keyword evidence="2" id="KW-0689">Ribosomal protein</keyword>
<feature type="region of interest" description="Disordered" evidence="1">
    <location>
        <begin position="1"/>
        <end position="25"/>
    </location>
</feature>
<name>A0ABX4MIM6_9HYPH</name>
<feature type="compositionally biased region" description="Basic and acidic residues" evidence="1">
    <location>
        <begin position="1"/>
        <end position="24"/>
    </location>
</feature>
<evidence type="ECO:0000313" key="2">
    <source>
        <dbReference type="EMBL" id="PIM95459.1"/>
    </source>
</evidence>
<organism evidence="2 3">
    <name type="scientific">Candidatus Hodgkinia cicadicola</name>
    <dbReference type="NCBI Taxonomy" id="573658"/>
    <lineage>
        <taxon>Bacteria</taxon>
        <taxon>Pseudomonadati</taxon>
        <taxon>Pseudomonadota</taxon>
        <taxon>Alphaproteobacteria</taxon>
        <taxon>Hyphomicrobiales</taxon>
        <taxon>Candidatus Hodgkinia</taxon>
    </lineage>
</organism>
<evidence type="ECO:0000256" key="1">
    <source>
        <dbReference type="SAM" id="MobiDB-lite"/>
    </source>
</evidence>
<dbReference type="GO" id="GO:0005840">
    <property type="term" value="C:ribosome"/>
    <property type="evidence" value="ECO:0007669"/>
    <property type="project" value="UniProtKB-KW"/>
</dbReference>
<reference evidence="2" key="1">
    <citation type="submission" date="2017-09" db="EMBL/GenBank/DDBJ databases">
        <authorList>
            <person name="Campbell M.A."/>
            <person name="Lukasik P."/>
            <person name="Simon C."/>
            <person name="McCutcheon J.P."/>
        </authorList>
    </citation>
    <scope>NUCLEOTIDE SEQUENCE [LARGE SCALE GENOMIC DNA]</scope>
    <source>
        <strain evidence="2">MAGTDC</strain>
    </source>
</reference>
<evidence type="ECO:0000313" key="3">
    <source>
        <dbReference type="Proteomes" id="UP000230981"/>
    </source>
</evidence>
<proteinExistence type="predicted"/>
<dbReference type="EMBL" id="NXGO01000106">
    <property type="protein sequence ID" value="PIM95459.1"/>
    <property type="molecule type" value="Genomic_DNA"/>
</dbReference>
<keyword evidence="3" id="KW-1185">Reference proteome</keyword>
<comment type="caution">
    <text evidence="2">The sequence shown here is derived from an EMBL/GenBank/DDBJ whole genome shotgun (WGS) entry which is preliminary data.</text>
</comment>
<keyword evidence="2" id="KW-0687">Ribonucleoprotein</keyword>